<comment type="similarity">
    <text evidence="1">Belongs to the FlgM family.</text>
</comment>
<keyword evidence="6" id="KW-0804">Transcription</keyword>
<proteinExistence type="inferred from homology"/>
<evidence type="ECO:0000256" key="2">
    <source>
        <dbReference type="ARBA" id="ARBA00017823"/>
    </source>
</evidence>
<keyword evidence="4" id="KW-1005">Bacterial flagellum biogenesis</keyword>
<sequence>MSNPIDNGPRPPGSYPTGSRNSTARTGSHEDTDSRPSAATAAPQSDSTSESSRLQAVRESIDNTPEVDSNRVQDLRDRISRGEYPLDADRIAQRFADFEQLLSDG</sequence>
<dbReference type="Pfam" id="PF04316">
    <property type="entry name" value="FlgM"/>
    <property type="match status" value="1"/>
</dbReference>
<dbReference type="InterPro" id="IPR035890">
    <property type="entry name" value="Anti-sigma-28_factor_FlgM_sf"/>
</dbReference>
<organism evidence="9">
    <name type="scientific">uncultured organism</name>
    <dbReference type="NCBI Taxonomy" id="155900"/>
    <lineage>
        <taxon>unclassified sequences</taxon>
        <taxon>environmental samples</taxon>
    </lineage>
</organism>
<evidence type="ECO:0000256" key="3">
    <source>
        <dbReference type="ARBA" id="ARBA00022491"/>
    </source>
</evidence>
<dbReference type="SUPFAM" id="SSF101498">
    <property type="entry name" value="Anti-sigma factor FlgM"/>
    <property type="match status" value="1"/>
</dbReference>
<name>A0A5B8REV9_9ZZZZ</name>
<feature type="region of interest" description="Disordered" evidence="7">
    <location>
        <begin position="1"/>
        <end position="71"/>
    </location>
</feature>
<dbReference type="EMBL" id="MN079208">
    <property type="protein sequence ID" value="QEA07161.1"/>
    <property type="molecule type" value="Genomic_DNA"/>
</dbReference>
<evidence type="ECO:0000256" key="4">
    <source>
        <dbReference type="ARBA" id="ARBA00022795"/>
    </source>
</evidence>
<dbReference type="InterPro" id="IPR031316">
    <property type="entry name" value="FlgM_C"/>
</dbReference>
<evidence type="ECO:0000256" key="1">
    <source>
        <dbReference type="ARBA" id="ARBA00005322"/>
    </source>
</evidence>
<evidence type="ECO:0000259" key="8">
    <source>
        <dbReference type="Pfam" id="PF04316"/>
    </source>
</evidence>
<dbReference type="AlphaFoldDB" id="A0A5B8REV9"/>
<accession>A0A5B8REV9</accession>
<feature type="compositionally biased region" description="Polar residues" evidence="7">
    <location>
        <begin position="42"/>
        <end position="54"/>
    </location>
</feature>
<dbReference type="InterPro" id="IPR007412">
    <property type="entry name" value="FlgM"/>
</dbReference>
<keyword evidence="5" id="KW-0805">Transcription regulation</keyword>
<evidence type="ECO:0000256" key="5">
    <source>
        <dbReference type="ARBA" id="ARBA00023015"/>
    </source>
</evidence>
<feature type="domain" description="Anti-sigma-28 factor FlgM C-terminal" evidence="8">
    <location>
        <begin position="48"/>
        <end position="95"/>
    </location>
</feature>
<dbReference type="GO" id="GO:0045892">
    <property type="term" value="P:negative regulation of DNA-templated transcription"/>
    <property type="evidence" value="ECO:0007669"/>
    <property type="project" value="InterPro"/>
</dbReference>
<reference evidence="9" key="1">
    <citation type="submission" date="2019-06" db="EMBL/GenBank/DDBJ databases">
        <authorList>
            <person name="Murdoch R.W."/>
            <person name="Fathepure B."/>
        </authorList>
    </citation>
    <scope>NUCLEOTIDE SEQUENCE</scope>
</reference>
<keyword evidence="3" id="KW-0678">Repressor</keyword>
<dbReference type="NCBIfam" id="TIGR03824">
    <property type="entry name" value="FlgM_jcvi"/>
    <property type="match status" value="1"/>
</dbReference>
<feature type="compositionally biased region" description="Polar residues" evidence="7">
    <location>
        <begin position="16"/>
        <end position="26"/>
    </location>
</feature>
<protein>
    <recommendedName>
        <fullName evidence="2">Negative regulator of flagellin synthesis</fullName>
    </recommendedName>
</protein>
<gene>
    <name evidence="9" type="ORF">KBTEX_03506</name>
</gene>
<evidence type="ECO:0000256" key="6">
    <source>
        <dbReference type="ARBA" id="ARBA00023163"/>
    </source>
</evidence>
<evidence type="ECO:0000313" key="9">
    <source>
        <dbReference type="EMBL" id="QEA07161.1"/>
    </source>
</evidence>
<evidence type="ECO:0000256" key="7">
    <source>
        <dbReference type="SAM" id="MobiDB-lite"/>
    </source>
</evidence>